<comment type="similarity">
    <text evidence="1 4">Belongs to the glycosyl hydrolase 5 (cellulase A) family.</text>
</comment>
<dbReference type="AlphaFoldDB" id="A0A814YA34"/>
<gene>
    <name evidence="6" type="ORF">BJG266_LOCUS8122</name>
    <name evidence="7" type="ORF">QVE165_LOCUS27174</name>
</gene>
<dbReference type="GO" id="GO:0000272">
    <property type="term" value="P:polysaccharide catabolic process"/>
    <property type="evidence" value="ECO:0007669"/>
    <property type="project" value="InterPro"/>
</dbReference>
<sequence length="621" mass="70522">MFMIKCDSSMLWLHVVQPDLTAGHYGYIADEYDRHVILRGVNVETEQRNIPADQDRPIDPSLYNGQCPSNEYVYQQPPTCQIDYGKGMYNISDEWNSHNDFAQIRKWGFNVIRLCLSWSALEPTPGNYSEIYLQRVEQIVQWASEEQVYVILDMHEDLYSRYIIGDKEHEIPPYLTSSDGQDGAPQWAVMADDWPALALFGIGNLNLAMMKAFDHFYNNSVPPNIPQGDAPGPGLQDHYIGAIASLAKRFIMNEPQPGTHIDQYEFSSNYLYPFYKRVIQAITGVRDDLPDCSISAPTGTNCSYTNLQINDQRHLFFVEPTAFRNLLDFSPQHSTPFTSYKNIVYSPHVYTHVFTIDSILHLNESDYPPSFDFAYESALNESIGLQSAILVTEFGCGADADERLLIPTIESQDKAMISAAIWPWKNNCFQAGCETSWSLYDSGSPNGTFPNQNGPERLNRVRILSRIHPRGVIGQLKEYFHNTTTSSFHMIANCINKTFLLSNNETIIYIPQRLNTSIINITGEAVLENIINNPDQSRQIIIKPTCNGQYNVFIANNTNEIDKLHQKIIQNENSNIKSNNHHKTKQLMKNTLEVFQSLHTVAVQIGETFAATSSKSINKVR</sequence>
<accession>A0A814YA34</accession>
<dbReference type="InterPro" id="IPR052066">
    <property type="entry name" value="Glycosphingolipid_Hydrolases"/>
</dbReference>
<evidence type="ECO:0000256" key="2">
    <source>
        <dbReference type="ARBA" id="ARBA00022801"/>
    </source>
</evidence>
<dbReference type="Proteomes" id="UP000663832">
    <property type="component" value="Unassembled WGS sequence"/>
</dbReference>
<evidence type="ECO:0000313" key="7">
    <source>
        <dbReference type="EMBL" id="CAF1226106.1"/>
    </source>
</evidence>
<keyword evidence="3 4" id="KW-0326">Glycosidase</keyword>
<proteinExistence type="inferred from homology"/>
<dbReference type="Proteomes" id="UP000663877">
    <property type="component" value="Unassembled WGS sequence"/>
</dbReference>
<dbReference type="GO" id="GO:0004553">
    <property type="term" value="F:hydrolase activity, hydrolyzing O-glycosyl compounds"/>
    <property type="evidence" value="ECO:0007669"/>
    <property type="project" value="InterPro"/>
</dbReference>
<dbReference type="InterPro" id="IPR017853">
    <property type="entry name" value="GH"/>
</dbReference>
<dbReference type="InterPro" id="IPR001547">
    <property type="entry name" value="Glyco_hydro_5"/>
</dbReference>
<dbReference type="PANTHER" id="PTHR31308:SF3">
    <property type="entry name" value="ENDOGLYCOCERAMIDASE"/>
    <property type="match status" value="1"/>
</dbReference>
<protein>
    <recommendedName>
        <fullName evidence="5">Glycoside hydrolase family 5 domain-containing protein</fullName>
    </recommendedName>
</protein>
<keyword evidence="8" id="KW-1185">Reference proteome</keyword>
<comment type="caution">
    <text evidence="7">The sequence shown here is derived from an EMBL/GenBank/DDBJ whole genome shotgun (WGS) entry which is preliminary data.</text>
</comment>
<evidence type="ECO:0000259" key="5">
    <source>
        <dbReference type="Pfam" id="PF00150"/>
    </source>
</evidence>
<evidence type="ECO:0000256" key="1">
    <source>
        <dbReference type="ARBA" id="ARBA00005641"/>
    </source>
</evidence>
<dbReference type="Pfam" id="PF00150">
    <property type="entry name" value="Cellulase"/>
    <property type="match status" value="1"/>
</dbReference>
<evidence type="ECO:0000256" key="3">
    <source>
        <dbReference type="ARBA" id="ARBA00023295"/>
    </source>
</evidence>
<evidence type="ECO:0000313" key="8">
    <source>
        <dbReference type="Proteomes" id="UP000663832"/>
    </source>
</evidence>
<dbReference type="EMBL" id="CAJNOI010000025">
    <property type="protein sequence ID" value="CAF0856180.1"/>
    <property type="molecule type" value="Genomic_DNA"/>
</dbReference>
<dbReference type="PANTHER" id="PTHR31308">
    <property type="match status" value="1"/>
</dbReference>
<dbReference type="Gene3D" id="3.20.20.80">
    <property type="entry name" value="Glycosidases"/>
    <property type="match status" value="1"/>
</dbReference>
<reference evidence="7" key="1">
    <citation type="submission" date="2021-02" db="EMBL/GenBank/DDBJ databases">
        <authorList>
            <person name="Nowell W R."/>
        </authorList>
    </citation>
    <scope>NUCLEOTIDE SEQUENCE</scope>
</reference>
<evidence type="ECO:0000256" key="4">
    <source>
        <dbReference type="RuleBase" id="RU361153"/>
    </source>
</evidence>
<feature type="domain" description="Glycoside hydrolase family 5" evidence="5">
    <location>
        <begin position="94"/>
        <end position="160"/>
    </location>
</feature>
<name>A0A814YA34_9BILA</name>
<keyword evidence="2 4" id="KW-0378">Hydrolase</keyword>
<dbReference type="OrthoDB" id="9971853at2759"/>
<organism evidence="7 8">
    <name type="scientific">Adineta steineri</name>
    <dbReference type="NCBI Taxonomy" id="433720"/>
    <lineage>
        <taxon>Eukaryota</taxon>
        <taxon>Metazoa</taxon>
        <taxon>Spiralia</taxon>
        <taxon>Gnathifera</taxon>
        <taxon>Rotifera</taxon>
        <taxon>Eurotatoria</taxon>
        <taxon>Bdelloidea</taxon>
        <taxon>Adinetida</taxon>
        <taxon>Adinetidae</taxon>
        <taxon>Adineta</taxon>
    </lineage>
</organism>
<dbReference type="SUPFAM" id="SSF51445">
    <property type="entry name" value="(Trans)glycosidases"/>
    <property type="match status" value="1"/>
</dbReference>
<dbReference type="EMBL" id="CAJNOM010000205">
    <property type="protein sequence ID" value="CAF1226106.1"/>
    <property type="molecule type" value="Genomic_DNA"/>
</dbReference>
<evidence type="ECO:0000313" key="6">
    <source>
        <dbReference type="EMBL" id="CAF0856180.1"/>
    </source>
</evidence>